<dbReference type="InterPro" id="IPR001544">
    <property type="entry name" value="Aminotrans_IV"/>
</dbReference>
<evidence type="ECO:0000256" key="4">
    <source>
        <dbReference type="RuleBase" id="RU004106"/>
    </source>
</evidence>
<comment type="similarity">
    <text evidence="2 4">Belongs to the class-IV pyridoxal-phosphate-dependent aminotransferase family.</text>
</comment>
<dbReference type="InterPro" id="IPR018300">
    <property type="entry name" value="Aminotrans_IV_CS"/>
</dbReference>
<dbReference type="InterPro" id="IPR050571">
    <property type="entry name" value="Class-IV_PLP-Dep_Aminotrnsfr"/>
</dbReference>
<dbReference type="PANTHER" id="PTHR42743:SF10">
    <property type="entry name" value="D-ALANINE AMINOTRANSFERASE"/>
    <property type="match status" value="1"/>
</dbReference>
<evidence type="ECO:0000256" key="1">
    <source>
        <dbReference type="ARBA" id="ARBA00001933"/>
    </source>
</evidence>
<name>A0ABU9E866_9BACT</name>
<evidence type="ECO:0000313" key="7">
    <source>
        <dbReference type="Proteomes" id="UP001484239"/>
    </source>
</evidence>
<keyword evidence="7" id="KW-1185">Reference proteome</keyword>
<keyword evidence="3 5" id="KW-0663">Pyridoxal phosphate</keyword>
<dbReference type="Pfam" id="PF01063">
    <property type="entry name" value="Aminotran_4"/>
    <property type="match status" value="1"/>
</dbReference>
<keyword evidence="6" id="KW-0808">Transferase</keyword>
<dbReference type="InterPro" id="IPR043131">
    <property type="entry name" value="BCAT-like_N"/>
</dbReference>
<reference evidence="6 7" key="1">
    <citation type="submission" date="2024-02" db="EMBL/GenBank/DDBJ databases">
        <title>A novel Gemmatimonadota bacterium.</title>
        <authorList>
            <person name="Du Z.-J."/>
            <person name="Ye Y.-Q."/>
        </authorList>
    </citation>
    <scope>NUCLEOTIDE SEQUENCE [LARGE SCALE GENOMIC DNA]</scope>
    <source>
        <strain evidence="6 7">DH-20</strain>
    </source>
</reference>
<comment type="caution">
    <text evidence="6">The sequence shown here is derived from an EMBL/GenBank/DDBJ whole genome shotgun (WGS) entry which is preliminary data.</text>
</comment>
<dbReference type="GO" id="GO:0008483">
    <property type="term" value="F:transaminase activity"/>
    <property type="evidence" value="ECO:0007669"/>
    <property type="project" value="UniProtKB-KW"/>
</dbReference>
<dbReference type="InterPro" id="IPR036038">
    <property type="entry name" value="Aminotransferase-like"/>
</dbReference>
<dbReference type="SUPFAM" id="SSF56752">
    <property type="entry name" value="D-aminoacid aminotransferase-like PLP-dependent enzymes"/>
    <property type="match status" value="1"/>
</dbReference>
<organism evidence="6 7">
    <name type="scientific">Gaopeijia maritima</name>
    <dbReference type="NCBI Taxonomy" id="3119007"/>
    <lineage>
        <taxon>Bacteria</taxon>
        <taxon>Pseudomonadati</taxon>
        <taxon>Gemmatimonadota</taxon>
        <taxon>Longimicrobiia</taxon>
        <taxon>Gaopeijiales</taxon>
        <taxon>Gaopeijiaceae</taxon>
        <taxon>Gaopeijia</taxon>
    </lineage>
</organism>
<dbReference type="PROSITE" id="PS00770">
    <property type="entry name" value="AA_TRANSFER_CLASS_4"/>
    <property type="match status" value="1"/>
</dbReference>
<dbReference type="RefSeq" id="WP_405284092.1">
    <property type="nucleotide sequence ID" value="NZ_CP144380.1"/>
</dbReference>
<dbReference type="EMBL" id="JBBHLI010000003">
    <property type="protein sequence ID" value="MEK9500912.1"/>
    <property type="molecule type" value="Genomic_DNA"/>
</dbReference>
<evidence type="ECO:0000256" key="3">
    <source>
        <dbReference type="ARBA" id="ARBA00022898"/>
    </source>
</evidence>
<keyword evidence="6" id="KW-0032">Aminotransferase</keyword>
<dbReference type="InterPro" id="IPR043132">
    <property type="entry name" value="BCAT-like_C"/>
</dbReference>
<evidence type="ECO:0000313" key="6">
    <source>
        <dbReference type="EMBL" id="MEK9500912.1"/>
    </source>
</evidence>
<sequence>MSIVYLNGDWIDASEARISVEDRGFLLSDGVYEVTPAYRGRFFLFDRHLERLRSGLATLRIEMELDGLAEIHDRLLADNELADDEVSYVYLQVTRGVAPRTHAFPKMPVPPTVYAFARPYRRPDRTVWEQGFEAVTVPDRRWARVDVKTIALLPNVLAQQAAVDAGVSDAILVRDGIALEGAHNNFFAVFGRTVVTHPRSNVILPGITREYVIRMARELGFEVDERPIQVEELARANEAFFTGTTTEVRPTVRIDGRPVGSGAVGPVARRLFDAFLERVERHAAGE</sequence>
<dbReference type="Gene3D" id="3.30.470.10">
    <property type="match status" value="1"/>
</dbReference>
<accession>A0ABU9E866</accession>
<comment type="cofactor">
    <cofactor evidence="1 5">
        <name>pyridoxal 5'-phosphate</name>
        <dbReference type="ChEBI" id="CHEBI:597326"/>
    </cofactor>
</comment>
<proteinExistence type="inferred from homology"/>
<dbReference type="Proteomes" id="UP001484239">
    <property type="component" value="Unassembled WGS sequence"/>
</dbReference>
<evidence type="ECO:0000256" key="2">
    <source>
        <dbReference type="ARBA" id="ARBA00009320"/>
    </source>
</evidence>
<protein>
    <submittedName>
        <fullName evidence="6">Aminotransferase class IV</fullName>
    </submittedName>
</protein>
<dbReference type="PANTHER" id="PTHR42743">
    <property type="entry name" value="AMINO-ACID AMINOTRANSFERASE"/>
    <property type="match status" value="1"/>
</dbReference>
<evidence type="ECO:0000256" key="5">
    <source>
        <dbReference type="RuleBase" id="RU004516"/>
    </source>
</evidence>
<dbReference type="Gene3D" id="3.20.10.10">
    <property type="entry name" value="D-amino Acid Aminotransferase, subunit A, domain 2"/>
    <property type="match status" value="1"/>
</dbReference>
<gene>
    <name evidence="6" type="ORF">WI372_07990</name>
</gene>